<dbReference type="KEGG" id="knv:Pan216_10710"/>
<dbReference type="RefSeq" id="WP_419193276.1">
    <property type="nucleotide sequence ID" value="NZ_CP036279.1"/>
</dbReference>
<dbReference type="Proteomes" id="UP000317093">
    <property type="component" value="Chromosome"/>
</dbReference>
<evidence type="ECO:0000313" key="1">
    <source>
        <dbReference type="EMBL" id="QDU60232.1"/>
    </source>
</evidence>
<accession>A0A518AZU6</accession>
<evidence type="ECO:0000313" key="2">
    <source>
        <dbReference type="Proteomes" id="UP000317093"/>
    </source>
</evidence>
<proteinExistence type="predicted"/>
<reference evidence="1 2" key="1">
    <citation type="submission" date="2019-02" db="EMBL/GenBank/DDBJ databases">
        <title>Deep-cultivation of Planctomycetes and their phenomic and genomic characterization uncovers novel biology.</title>
        <authorList>
            <person name="Wiegand S."/>
            <person name="Jogler M."/>
            <person name="Boedeker C."/>
            <person name="Pinto D."/>
            <person name="Vollmers J."/>
            <person name="Rivas-Marin E."/>
            <person name="Kohn T."/>
            <person name="Peeters S.H."/>
            <person name="Heuer A."/>
            <person name="Rast P."/>
            <person name="Oberbeckmann S."/>
            <person name="Bunk B."/>
            <person name="Jeske O."/>
            <person name="Meyerdierks A."/>
            <person name="Storesund J.E."/>
            <person name="Kallscheuer N."/>
            <person name="Luecker S."/>
            <person name="Lage O.M."/>
            <person name="Pohl T."/>
            <person name="Merkel B.J."/>
            <person name="Hornburger P."/>
            <person name="Mueller R.-W."/>
            <person name="Bruemmer F."/>
            <person name="Labrenz M."/>
            <person name="Spormann A.M."/>
            <person name="Op den Camp H."/>
            <person name="Overmann J."/>
            <person name="Amann R."/>
            <person name="Jetten M.S.M."/>
            <person name="Mascher T."/>
            <person name="Medema M.H."/>
            <person name="Devos D.P."/>
            <person name="Kaster A.-K."/>
            <person name="Ovreas L."/>
            <person name="Rohde M."/>
            <person name="Galperin M.Y."/>
            <person name="Jogler C."/>
        </authorList>
    </citation>
    <scope>NUCLEOTIDE SEQUENCE [LARGE SCALE GENOMIC DNA]</scope>
    <source>
        <strain evidence="1 2">Pan216</strain>
    </source>
</reference>
<organism evidence="1 2">
    <name type="scientific">Kolteria novifilia</name>
    <dbReference type="NCBI Taxonomy" id="2527975"/>
    <lineage>
        <taxon>Bacteria</taxon>
        <taxon>Pseudomonadati</taxon>
        <taxon>Planctomycetota</taxon>
        <taxon>Planctomycetia</taxon>
        <taxon>Kolteriales</taxon>
        <taxon>Kolteriaceae</taxon>
        <taxon>Kolteria</taxon>
    </lineage>
</organism>
<dbReference type="EMBL" id="CP036279">
    <property type="protein sequence ID" value="QDU60232.1"/>
    <property type="molecule type" value="Genomic_DNA"/>
</dbReference>
<sequence>MLKSTTSPIEIVDSVTAIFAVEVLEGIRFPDLINSDADIISSTFAMQERSRLW</sequence>
<dbReference type="AlphaFoldDB" id="A0A518AZU6"/>
<gene>
    <name evidence="1" type="ORF">Pan216_10710</name>
</gene>
<protein>
    <submittedName>
        <fullName evidence="1">Uncharacterized protein</fullName>
    </submittedName>
</protein>
<name>A0A518AZU6_9BACT</name>
<keyword evidence="2" id="KW-1185">Reference proteome</keyword>